<dbReference type="Proteomes" id="UP001308179">
    <property type="component" value="Unassembled WGS sequence"/>
</dbReference>
<sequence length="259" mass="29012">MDANRSLINHVFLPPQLPQALDDLPIDFLLRSTLEALAAFKLIRPDPILAQVGQMLENTQDIHSNGHVNEAKLTDLLNALPRKRGILVLHIDAQNAGVIVTNTTSAIRFEAFELAPLNEHVYIALGRLRRSFSGSAVDIDLTTFAESGFVATTAHTLSKMSHQPVPGMQPQVKKAGEYVDEDRDTTHPAMFTELFMAFLRSVGRSVQVTAISKNTREEMMWNDARSPWRRSPVWLLLRASLQLKLPHCLYKEIMALLLV</sequence>
<dbReference type="Pfam" id="PF20255">
    <property type="entry name" value="DUF6606"/>
    <property type="match status" value="1"/>
</dbReference>
<proteinExistence type="predicted"/>
<gene>
    <name evidence="2" type="ORF">LTR32_002129</name>
</gene>
<keyword evidence="3" id="KW-1185">Reference proteome</keyword>
<dbReference type="EMBL" id="JAVRRR010000098">
    <property type="protein sequence ID" value="KAK5146251.1"/>
    <property type="molecule type" value="Genomic_DNA"/>
</dbReference>
<name>A0ABR0LB45_9PEZI</name>
<organism evidence="2 3">
    <name type="scientific">Rachicladosporium monterosium</name>
    <dbReference type="NCBI Taxonomy" id="1507873"/>
    <lineage>
        <taxon>Eukaryota</taxon>
        <taxon>Fungi</taxon>
        <taxon>Dikarya</taxon>
        <taxon>Ascomycota</taxon>
        <taxon>Pezizomycotina</taxon>
        <taxon>Dothideomycetes</taxon>
        <taxon>Dothideomycetidae</taxon>
        <taxon>Cladosporiales</taxon>
        <taxon>Cladosporiaceae</taxon>
        <taxon>Rachicladosporium</taxon>
    </lineage>
</organism>
<accession>A0ABR0LB45</accession>
<protein>
    <recommendedName>
        <fullName evidence="1">DUF6606 domain-containing protein</fullName>
    </recommendedName>
</protein>
<evidence type="ECO:0000313" key="3">
    <source>
        <dbReference type="Proteomes" id="UP001308179"/>
    </source>
</evidence>
<dbReference type="InterPro" id="IPR046541">
    <property type="entry name" value="DUF6606"/>
</dbReference>
<feature type="domain" description="DUF6606" evidence="1">
    <location>
        <begin position="7"/>
        <end position="258"/>
    </location>
</feature>
<evidence type="ECO:0000259" key="1">
    <source>
        <dbReference type="Pfam" id="PF20255"/>
    </source>
</evidence>
<reference evidence="2 3" key="1">
    <citation type="submission" date="2023-08" db="EMBL/GenBank/DDBJ databases">
        <title>Black Yeasts Isolated from many extreme environments.</title>
        <authorList>
            <person name="Coleine C."/>
            <person name="Stajich J.E."/>
            <person name="Selbmann L."/>
        </authorList>
    </citation>
    <scope>NUCLEOTIDE SEQUENCE [LARGE SCALE GENOMIC DNA]</scope>
    <source>
        <strain evidence="2 3">CCFEE 5386</strain>
    </source>
</reference>
<comment type="caution">
    <text evidence="2">The sequence shown here is derived from an EMBL/GenBank/DDBJ whole genome shotgun (WGS) entry which is preliminary data.</text>
</comment>
<evidence type="ECO:0000313" key="2">
    <source>
        <dbReference type="EMBL" id="KAK5146251.1"/>
    </source>
</evidence>